<dbReference type="InterPro" id="IPR000587">
    <property type="entry name" value="Creatinase_N"/>
</dbReference>
<dbReference type="SUPFAM" id="SSF53092">
    <property type="entry name" value="Creatinase/prolidase N-terminal domain"/>
    <property type="match status" value="1"/>
</dbReference>
<dbReference type="Gene3D" id="3.90.230.10">
    <property type="entry name" value="Creatinase/methionine aminopeptidase superfamily"/>
    <property type="match status" value="1"/>
</dbReference>
<sequence length="404" mass="44136">MTLGIGGSTVAQELSRFEQPSAYQPITVDERLTRIAKAQRLMYNQGVDALFLEATTSLAYFTGLRLWASERLHGAIIPADGEVIYISPAFEEQKTRAMLLFGSDIRVWDEHEAAARLVADIVASRYGSGAVVAIDEAAPFFVYDAFRLAAPGFDYVNGARITGPCRIRKSDAEIALIQHAMDVTLEIHASAARIMREGITTTEVQQFLSDAHLKLGADGVPPFRIVLFGEPTAYPHGVPYPQVLHEGDMVLIDVGATFDGYFSDITRSYVFGDPSARQREIWNLEKKAQSSVFAAAGVGVPAEQLDSAARLVIESAGLGPGYSVPGLPHRAGHGLGLDVHEPPYLVKGNKIELAKGMCFSNEPMICVYGEFGVRLEDHIYMTDDGPHWFTEPSWSIDDPFNLDG</sequence>
<feature type="domain" description="Creatinase N-terminal" evidence="2">
    <location>
        <begin position="34"/>
        <end position="158"/>
    </location>
</feature>
<feature type="domain" description="Peptidase M24" evidence="1">
    <location>
        <begin position="176"/>
        <end position="383"/>
    </location>
</feature>
<dbReference type="EMBL" id="CZRL01000099">
    <property type="protein sequence ID" value="CUS53983.1"/>
    <property type="molecule type" value="Genomic_DNA"/>
</dbReference>
<evidence type="ECO:0000259" key="2">
    <source>
        <dbReference type="Pfam" id="PF01321"/>
    </source>
</evidence>
<name>A0A160TVC8_9ZZZZ</name>
<organism evidence="3">
    <name type="scientific">hydrothermal vent metagenome</name>
    <dbReference type="NCBI Taxonomy" id="652676"/>
    <lineage>
        <taxon>unclassified sequences</taxon>
        <taxon>metagenomes</taxon>
        <taxon>ecological metagenomes</taxon>
    </lineage>
</organism>
<dbReference type="Pfam" id="PF00557">
    <property type="entry name" value="Peptidase_M24"/>
    <property type="match status" value="1"/>
</dbReference>
<protein>
    <submittedName>
        <fullName evidence="3">Proline dipeptidase</fullName>
    </submittedName>
</protein>
<dbReference type="SUPFAM" id="SSF55920">
    <property type="entry name" value="Creatinase/aminopeptidase"/>
    <property type="match status" value="1"/>
</dbReference>
<dbReference type="PANTHER" id="PTHR46112:SF3">
    <property type="entry name" value="AMINOPEPTIDASE YPDF"/>
    <property type="match status" value="1"/>
</dbReference>
<reference evidence="3" key="1">
    <citation type="submission" date="2015-10" db="EMBL/GenBank/DDBJ databases">
        <authorList>
            <person name="Gilbert D.G."/>
        </authorList>
    </citation>
    <scope>NUCLEOTIDE SEQUENCE</scope>
</reference>
<dbReference type="InterPro" id="IPR029149">
    <property type="entry name" value="Creatin/AminoP/Spt16_N"/>
</dbReference>
<dbReference type="AlphaFoldDB" id="A0A160TVC8"/>
<dbReference type="InterPro" id="IPR000994">
    <property type="entry name" value="Pept_M24"/>
</dbReference>
<evidence type="ECO:0000259" key="1">
    <source>
        <dbReference type="Pfam" id="PF00557"/>
    </source>
</evidence>
<proteinExistence type="predicted"/>
<dbReference type="InterPro" id="IPR036005">
    <property type="entry name" value="Creatinase/aminopeptidase-like"/>
</dbReference>
<accession>A0A160TVC8</accession>
<dbReference type="Gene3D" id="3.40.350.10">
    <property type="entry name" value="Creatinase/prolidase N-terminal domain"/>
    <property type="match status" value="1"/>
</dbReference>
<gene>
    <name evidence="3" type="ORF">MGWOODY_XGa36</name>
</gene>
<dbReference type="PANTHER" id="PTHR46112">
    <property type="entry name" value="AMINOPEPTIDASE"/>
    <property type="match status" value="1"/>
</dbReference>
<dbReference type="InterPro" id="IPR050659">
    <property type="entry name" value="Peptidase_M24B"/>
</dbReference>
<dbReference type="Pfam" id="PF01321">
    <property type="entry name" value="Creatinase_N"/>
    <property type="match status" value="1"/>
</dbReference>
<evidence type="ECO:0000313" key="3">
    <source>
        <dbReference type="EMBL" id="CUS53983.1"/>
    </source>
</evidence>